<keyword evidence="4" id="KW-1185">Reference proteome</keyword>
<evidence type="ECO:0000256" key="1">
    <source>
        <dbReference type="SAM" id="Coils"/>
    </source>
</evidence>
<dbReference type="InParanoid" id="A0A409W6Q8"/>
<evidence type="ECO:0000313" key="3">
    <source>
        <dbReference type="EMBL" id="PPQ74220.1"/>
    </source>
</evidence>
<feature type="compositionally biased region" description="Basic and acidic residues" evidence="2">
    <location>
        <begin position="171"/>
        <end position="183"/>
    </location>
</feature>
<feature type="coiled-coil region" evidence="1">
    <location>
        <begin position="91"/>
        <end position="122"/>
    </location>
</feature>
<dbReference type="Proteomes" id="UP000284842">
    <property type="component" value="Unassembled WGS sequence"/>
</dbReference>
<feature type="compositionally biased region" description="Polar residues" evidence="2">
    <location>
        <begin position="206"/>
        <end position="222"/>
    </location>
</feature>
<dbReference type="AlphaFoldDB" id="A0A409W6Q8"/>
<sequence length="222" mass="24625">MSTLSTFQPQTAKVDATPPSKAGTPVSTISLGRDGEPVYIHNTVEKAYIGWDGRHLEPELGSQDYTLPADVTAKIDPNGRTPISTFHAAVLENATREIRDLVENTRTAANDVSETVRALQAEHITFRILIETLMRQLRTVYTVPYHMTSRSRSPTSNRGDALYAEDADVSDSTHLDNDTRDAESNGSIISRLTSDFYSDPEEDHSWNSFTQPSQSIVMHQTT</sequence>
<feature type="region of interest" description="Disordered" evidence="2">
    <location>
        <begin position="1"/>
        <end position="28"/>
    </location>
</feature>
<protein>
    <submittedName>
        <fullName evidence="3">Uncharacterized protein</fullName>
    </submittedName>
</protein>
<dbReference type="EMBL" id="NHTK01005768">
    <property type="protein sequence ID" value="PPQ74220.1"/>
    <property type="molecule type" value="Genomic_DNA"/>
</dbReference>
<feature type="compositionally biased region" description="Polar residues" evidence="2">
    <location>
        <begin position="1"/>
        <end position="11"/>
    </location>
</feature>
<feature type="region of interest" description="Disordered" evidence="2">
    <location>
        <begin position="200"/>
        <end position="222"/>
    </location>
</feature>
<evidence type="ECO:0000256" key="2">
    <source>
        <dbReference type="SAM" id="MobiDB-lite"/>
    </source>
</evidence>
<feature type="region of interest" description="Disordered" evidence="2">
    <location>
        <begin position="166"/>
        <end position="187"/>
    </location>
</feature>
<keyword evidence="1" id="KW-0175">Coiled coil</keyword>
<proteinExistence type="predicted"/>
<reference evidence="3 4" key="1">
    <citation type="journal article" date="2018" name="Evol. Lett.">
        <title>Horizontal gene cluster transfer increased hallucinogenic mushroom diversity.</title>
        <authorList>
            <person name="Reynolds H.T."/>
            <person name="Vijayakumar V."/>
            <person name="Gluck-Thaler E."/>
            <person name="Korotkin H.B."/>
            <person name="Matheny P.B."/>
            <person name="Slot J.C."/>
        </authorList>
    </citation>
    <scope>NUCLEOTIDE SEQUENCE [LARGE SCALE GENOMIC DNA]</scope>
    <source>
        <strain evidence="3 4">2629</strain>
    </source>
</reference>
<organism evidence="3 4">
    <name type="scientific">Panaeolus cyanescens</name>
    <dbReference type="NCBI Taxonomy" id="181874"/>
    <lineage>
        <taxon>Eukaryota</taxon>
        <taxon>Fungi</taxon>
        <taxon>Dikarya</taxon>
        <taxon>Basidiomycota</taxon>
        <taxon>Agaricomycotina</taxon>
        <taxon>Agaricomycetes</taxon>
        <taxon>Agaricomycetidae</taxon>
        <taxon>Agaricales</taxon>
        <taxon>Agaricineae</taxon>
        <taxon>Galeropsidaceae</taxon>
        <taxon>Panaeolus</taxon>
    </lineage>
</organism>
<evidence type="ECO:0000313" key="4">
    <source>
        <dbReference type="Proteomes" id="UP000284842"/>
    </source>
</evidence>
<gene>
    <name evidence="3" type="ORF">CVT24_001134</name>
</gene>
<accession>A0A409W6Q8</accession>
<name>A0A409W6Q8_9AGAR</name>
<comment type="caution">
    <text evidence="3">The sequence shown here is derived from an EMBL/GenBank/DDBJ whole genome shotgun (WGS) entry which is preliminary data.</text>
</comment>